<feature type="binding site" evidence="2">
    <location>
        <position position="42"/>
    </location>
    <ligand>
        <name>Fe cation</name>
        <dbReference type="ChEBI" id="CHEBI:24875"/>
        <label>1</label>
    </ligand>
</feature>
<dbReference type="EMBL" id="DSUJ01000008">
    <property type="protein sequence ID" value="HFI91064.1"/>
    <property type="molecule type" value="Genomic_DNA"/>
</dbReference>
<feature type="binding site" evidence="2">
    <location>
        <position position="153"/>
    </location>
    <ligand>
        <name>Fe cation</name>
        <dbReference type="ChEBI" id="CHEBI:24875"/>
        <label>2</label>
    </ligand>
</feature>
<feature type="binding site" evidence="2">
    <location>
        <position position="70"/>
    </location>
    <ligand>
        <name>Fe cation</name>
        <dbReference type="ChEBI" id="CHEBI:24875"/>
        <label>2</label>
    </ligand>
</feature>
<feature type="active site" description="Proton donor" evidence="1">
    <location>
        <position position="71"/>
    </location>
</feature>
<dbReference type="PIRSF" id="PIRSF004789">
    <property type="entry name" value="DR1281"/>
    <property type="match status" value="1"/>
</dbReference>
<dbReference type="RefSeq" id="WP_304142720.1">
    <property type="nucleotide sequence ID" value="NZ_JAOAIE010000014.1"/>
</dbReference>
<feature type="binding site" evidence="2">
    <location>
        <position position="43"/>
    </location>
    <ligand>
        <name>Fe cation</name>
        <dbReference type="ChEBI" id="CHEBI:24875"/>
        <label>1</label>
    </ligand>
</feature>
<feature type="binding site" evidence="2">
    <location>
        <position position="178"/>
    </location>
    <ligand>
        <name>Fe cation</name>
        <dbReference type="ChEBI" id="CHEBI:24875"/>
        <label>2</label>
    </ligand>
</feature>
<protein>
    <submittedName>
        <fullName evidence="3">TIGR00282 family metallophosphoesterase</fullName>
    </submittedName>
</protein>
<dbReference type="CDD" id="cd07382">
    <property type="entry name" value="MPP_DR1281"/>
    <property type="match status" value="1"/>
</dbReference>
<dbReference type="GO" id="GO:0004113">
    <property type="term" value="F:2',3'-cyclic-nucleotide 3'-phosphodiesterase activity"/>
    <property type="evidence" value="ECO:0007669"/>
    <property type="project" value="TreeGrafter"/>
</dbReference>
<dbReference type="AlphaFoldDB" id="A0A7V2ZJD7"/>
<evidence type="ECO:0000256" key="2">
    <source>
        <dbReference type="PIRSR" id="PIRSR004789-51"/>
    </source>
</evidence>
<dbReference type="NCBIfam" id="TIGR00282">
    <property type="entry name" value="TIGR00282 family metallophosphoesterase"/>
    <property type="match status" value="1"/>
</dbReference>
<keyword evidence="2" id="KW-0479">Metal-binding</keyword>
<sequence>MSSVNILFIGDIIGNPGLEITQTFLPGLIQKYKADLVICNGENVSDGKGCTEKEAKILFDLGVHVITGGNHTWDKHPSQEYLKVEPRSLRPLNYPKGTHGNGYIVWETSKGKVAVVNLQGRTFMSAIDCPFRSAEWVISKVKNETKIIFIDFHAEATAEKMALANFLDGKVSCIVGTHTHIQTSDERILPNGTGYITDVGMTGPYDSVIGMKTIAAINRFLYQTPQKYETAKDNVHLCGIFFKVDTESGKTIELERIFFPEFDKVVIKSNVETSASKT</sequence>
<dbReference type="PANTHER" id="PTHR36303">
    <property type="entry name" value="2',3'-CYCLIC-NUCLEOTIDE 2'-PHOSPHODIESTERASE"/>
    <property type="match status" value="1"/>
</dbReference>
<accession>A0A7V2ZJD7</accession>
<feature type="binding site" evidence="2">
    <location>
        <position position="42"/>
    </location>
    <ligand>
        <name>Fe cation</name>
        <dbReference type="ChEBI" id="CHEBI:24875"/>
        <label>2</label>
    </ligand>
</feature>
<dbReference type="Gene3D" id="3.60.21.10">
    <property type="match status" value="1"/>
</dbReference>
<feature type="binding site" evidence="2">
    <location>
        <position position="180"/>
    </location>
    <ligand>
        <name>Fe cation</name>
        <dbReference type="ChEBI" id="CHEBI:24875"/>
        <label>1</label>
    </ligand>
</feature>
<feature type="binding site" evidence="2">
    <location>
        <position position="11"/>
    </location>
    <ligand>
        <name>Fe cation</name>
        <dbReference type="ChEBI" id="CHEBI:24875"/>
        <label>1</label>
    </ligand>
</feature>
<dbReference type="InterPro" id="IPR029052">
    <property type="entry name" value="Metallo-depent_PP-like"/>
</dbReference>
<comment type="caution">
    <text evidence="3">The sequence shown here is derived from an EMBL/GenBank/DDBJ whole genome shotgun (WGS) entry which is preliminary data.</text>
</comment>
<proteinExistence type="predicted"/>
<dbReference type="PANTHER" id="PTHR36303:SF1">
    <property type="entry name" value="2',3'-CYCLIC-NUCLEOTIDE 2'-PHOSPHODIESTERASE"/>
    <property type="match status" value="1"/>
</dbReference>
<name>A0A7V2ZJD7_9BACT</name>
<reference evidence="3" key="1">
    <citation type="journal article" date="2020" name="mSystems">
        <title>Genome- and Community-Level Interaction Insights into Carbon Utilization and Element Cycling Functions of Hydrothermarchaeota in Hydrothermal Sediment.</title>
        <authorList>
            <person name="Zhou Z."/>
            <person name="Liu Y."/>
            <person name="Xu W."/>
            <person name="Pan J."/>
            <person name="Luo Z.H."/>
            <person name="Li M."/>
        </authorList>
    </citation>
    <scope>NUCLEOTIDE SEQUENCE [LARGE SCALE GENOMIC DNA]</scope>
    <source>
        <strain evidence="3">SpSt-479</strain>
    </source>
</reference>
<dbReference type="SUPFAM" id="SSF56300">
    <property type="entry name" value="Metallo-dependent phosphatases"/>
    <property type="match status" value="1"/>
</dbReference>
<dbReference type="InterPro" id="IPR005235">
    <property type="entry name" value="YmdB-like"/>
</dbReference>
<gene>
    <name evidence="3" type="ORF">ENS31_05955</name>
</gene>
<dbReference type="GO" id="GO:0046872">
    <property type="term" value="F:metal ion binding"/>
    <property type="evidence" value="ECO:0007669"/>
    <property type="project" value="UniProtKB-KW"/>
</dbReference>
<evidence type="ECO:0000256" key="1">
    <source>
        <dbReference type="PIRSR" id="PIRSR004789-50"/>
    </source>
</evidence>
<evidence type="ECO:0000313" key="3">
    <source>
        <dbReference type="EMBL" id="HFI91064.1"/>
    </source>
</evidence>
<organism evidence="3">
    <name type="scientific">Ignavibacterium album</name>
    <dbReference type="NCBI Taxonomy" id="591197"/>
    <lineage>
        <taxon>Bacteria</taxon>
        <taxon>Pseudomonadati</taxon>
        <taxon>Ignavibacteriota</taxon>
        <taxon>Ignavibacteria</taxon>
        <taxon>Ignavibacteriales</taxon>
        <taxon>Ignavibacteriaceae</taxon>
        <taxon>Ignavibacterium</taxon>
    </lineage>
</organism>
<dbReference type="Pfam" id="PF13277">
    <property type="entry name" value="YmdB"/>
    <property type="match status" value="1"/>
</dbReference>